<evidence type="ECO:0000256" key="1">
    <source>
        <dbReference type="SAM" id="SignalP"/>
    </source>
</evidence>
<keyword evidence="1" id="KW-0732">Signal</keyword>
<accession>A0A5C3P8M1</accession>
<organism evidence="2 3">
    <name type="scientific">Polyporus arcularius HHB13444</name>
    <dbReference type="NCBI Taxonomy" id="1314778"/>
    <lineage>
        <taxon>Eukaryota</taxon>
        <taxon>Fungi</taxon>
        <taxon>Dikarya</taxon>
        <taxon>Basidiomycota</taxon>
        <taxon>Agaricomycotina</taxon>
        <taxon>Agaricomycetes</taxon>
        <taxon>Polyporales</taxon>
        <taxon>Polyporaceae</taxon>
        <taxon>Polyporus</taxon>
    </lineage>
</organism>
<evidence type="ECO:0000313" key="2">
    <source>
        <dbReference type="EMBL" id="TFK82153.1"/>
    </source>
</evidence>
<sequence>MLRFMRVSVVGLSMWCARVWGRSYARVAYVASLYVSNGTRYHIVSGCNGGLVSVHVPPSSTRGGCSLPIYHSAPPLRPWRSRVSIYSKEVILVQCQKEYKNHIASRVHRTLDKSTSYVYQGHLSKKVMTEAVNRDRCQKP</sequence>
<dbReference type="AlphaFoldDB" id="A0A5C3P8M1"/>
<evidence type="ECO:0000313" key="3">
    <source>
        <dbReference type="Proteomes" id="UP000308197"/>
    </source>
</evidence>
<proteinExistence type="predicted"/>
<keyword evidence="3" id="KW-1185">Reference proteome</keyword>
<reference evidence="2 3" key="1">
    <citation type="journal article" date="2019" name="Nat. Ecol. Evol.">
        <title>Megaphylogeny resolves global patterns of mushroom evolution.</title>
        <authorList>
            <person name="Varga T."/>
            <person name="Krizsan K."/>
            <person name="Foldi C."/>
            <person name="Dima B."/>
            <person name="Sanchez-Garcia M."/>
            <person name="Sanchez-Ramirez S."/>
            <person name="Szollosi G.J."/>
            <person name="Szarkandi J.G."/>
            <person name="Papp V."/>
            <person name="Albert L."/>
            <person name="Andreopoulos W."/>
            <person name="Angelini C."/>
            <person name="Antonin V."/>
            <person name="Barry K.W."/>
            <person name="Bougher N.L."/>
            <person name="Buchanan P."/>
            <person name="Buyck B."/>
            <person name="Bense V."/>
            <person name="Catcheside P."/>
            <person name="Chovatia M."/>
            <person name="Cooper J."/>
            <person name="Damon W."/>
            <person name="Desjardin D."/>
            <person name="Finy P."/>
            <person name="Geml J."/>
            <person name="Haridas S."/>
            <person name="Hughes K."/>
            <person name="Justo A."/>
            <person name="Karasinski D."/>
            <person name="Kautmanova I."/>
            <person name="Kiss B."/>
            <person name="Kocsube S."/>
            <person name="Kotiranta H."/>
            <person name="LaButti K.M."/>
            <person name="Lechner B.E."/>
            <person name="Liimatainen K."/>
            <person name="Lipzen A."/>
            <person name="Lukacs Z."/>
            <person name="Mihaltcheva S."/>
            <person name="Morgado L.N."/>
            <person name="Niskanen T."/>
            <person name="Noordeloos M.E."/>
            <person name="Ohm R.A."/>
            <person name="Ortiz-Santana B."/>
            <person name="Ovrebo C."/>
            <person name="Racz N."/>
            <person name="Riley R."/>
            <person name="Savchenko A."/>
            <person name="Shiryaev A."/>
            <person name="Soop K."/>
            <person name="Spirin V."/>
            <person name="Szebenyi C."/>
            <person name="Tomsovsky M."/>
            <person name="Tulloss R.E."/>
            <person name="Uehling J."/>
            <person name="Grigoriev I.V."/>
            <person name="Vagvolgyi C."/>
            <person name="Papp T."/>
            <person name="Martin F.M."/>
            <person name="Miettinen O."/>
            <person name="Hibbett D.S."/>
            <person name="Nagy L.G."/>
        </authorList>
    </citation>
    <scope>NUCLEOTIDE SEQUENCE [LARGE SCALE GENOMIC DNA]</scope>
    <source>
        <strain evidence="2 3">HHB13444</strain>
    </source>
</reference>
<dbReference type="InParanoid" id="A0A5C3P8M1"/>
<evidence type="ECO:0008006" key="4">
    <source>
        <dbReference type="Google" id="ProtNLM"/>
    </source>
</evidence>
<feature type="signal peptide" evidence="1">
    <location>
        <begin position="1"/>
        <end position="21"/>
    </location>
</feature>
<feature type="chain" id="PRO_5022929272" description="Secreted protein" evidence="1">
    <location>
        <begin position="22"/>
        <end position="140"/>
    </location>
</feature>
<name>A0A5C3P8M1_9APHY</name>
<dbReference type="EMBL" id="ML211516">
    <property type="protein sequence ID" value="TFK82153.1"/>
    <property type="molecule type" value="Genomic_DNA"/>
</dbReference>
<gene>
    <name evidence="2" type="ORF">K466DRAFT_311988</name>
</gene>
<protein>
    <recommendedName>
        <fullName evidence="4">Secreted protein</fullName>
    </recommendedName>
</protein>
<dbReference type="Proteomes" id="UP000308197">
    <property type="component" value="Unassembled WGS sequence"/>
</dbReference>